<evidence type="ECO:0000256" key="1">
    <source>
        <dbReference type="ARBA" id="ARBA00023015"/>
    </source>
</evidence>
<dbReference type="InterPro" id="IPR036390">
    <property type="entry name" value="WH_DNA-bd_sf"/>
</dbReference>
<keyword evidence="2" id="KW-0238">DNA-binding</keyword>
<keyword evidence="3" id="KW-0804">Transcription</keyword>
<evidence type="ECO:0000313" key="6">
    <source>
        <dbReference type="Proteomes" id="UP000196531"/>
    </source>
</evidence>
<proteinExistence type="predicted"/>
<dbReference type="GO" id="GO:0005829">
    <property type="term" value="C:cytosol"/>
    <property type="evidence" value="ECO:0007669"/>
    <property type="project" value="TreeGrafter"/>
</dbReference>
<dbReference type="Pfam" id="PF01037">
    <property type="entry name" value="AsnC_trans_reg"/>
    <property type="match status" value="1"/>
</dbReference>
<dbReference type="InterPro" id="IPR036388">
    <property type="entry name" value="WH-like_DNA-bd_sf"/>
</dbReference>
<dbReference type="Gene3D" id="1.10.10.10">
    <property type="entry name" value="Winged helix-like DNA-binding domain superfamily/Winged helix DNA-binding domain"/>
    <property type="match status" value="1"/>
</dbReference>
<evidence type="ECO:0000256" key="3">
    <source>
        <dbReference type="ARBA" id="ARBA00023163"/>
    </source>
</evidence>
<organism evidence="5 6">
    <name type="scientific">Halobacteriovorax marinus</name>
    <dbReference type="NCBI Taxonomy" id="97084"/>
    <lineage>
        <taxon>Bacteria</taxon>
        <taxon>Pseudomonadati</taxon>
        <taxon>Bdellovibrionota</taxon>
        <taxon>Bacteriovoracia</taxon>
        <taxon>Bacteriovoracales</taxon>
        <taxon>Halobacteriovoraceae</taxon>
        <taxon>Halobacteriovorax</taxon>
    </lineage>
</organism>
<evidence type="ECO:0000256" key="2">
    <source>
        <dbReference type="ARBA" id="ARBA00023125"/>
    </source>
</evidence>
<dbReference type="SUPFAM" id="SSF46785">
    <property type="entry name" value="Winged helix' DNA-binding domain"/>
    <property type="match status" value="1"/>
</dbReference>
<protein>
    <submittedName>
        <fullName evidence="5">Transcriptional regulator AsnC</fullName>
    </submittedName>
</protein>
<evidence type="ECO:0000313" key="5">
    <source>
        <dbReference type="EMBL" id="OUR92985.1"/>
    </source>
</evidence>
<reference evidence="6" key="1">
    <citation type="journal article" date="2017" name="Proc. Natl. Acad. Sci. U.S.A.">
        <title>Simulation of Deepwater Horizon oil plume reveals substrate specialization within a complex community of hydrocarbon-degraders.</title>
        <authorList>
            <person name="Hu P."/>
            <person name="Dubinsky E.A."/>
            <person name="Probst A.J."/>
            <person name="Wang J."/>
            <person name="Sieber C.M.K."/>
            <person name="Tom L.M."/>
            <person name="Gardinali P."/>
            <person name="Banfield J.F."/>
            <person name="Atlas R.M."/>
            <person name="Andersen G.L."/>
        </authorList>
    </citation>
    <scope>NUCLEOTIDE SEQUENCE [LARGE SCALE GENOMIC DNA]</scope>
</reference>
<sequence length="153" mass="17649">MKKYQIDSLDKRIIEELQKDARRPFLEIARKCLVSGGTIHQRVEKLKENGIITGSKISVDHKNLGYGVEVLLGVHLVNAKMVSKVVKRLEKFPEVVQTLYTTGNYALFIKIITRDIDHYHNFLVKKLQAIEEIRSTESFICLETPIDRDLELI</sequence>
<dbReference type="Proteomes" id="UP000196531">
    <property type="component" value="Unassembled WGS sequence"/>
</dbReference>
<keyword evidence="1" id="KW-0805">Transcription regulation</keyword>
<dbReference type="Gene3D" id="3.30.70.920">
    <property type="match status" value="1"/>
</dbReference>
<dbReference type="GO" id="GO:0043200">
    <property type="term" value="P:response to amino acid"/>
    <property type="evidence" value="ECO:0007669"/>
    <property type="project" value="TreeGrafter"/>
</dbReference>
<dbReference type="GO" id="GO:0043565">
    <property type="term" value="F:sequence-specific DNA binding"/>
    <property type="evidence" value="ECO:0007669"/>
    <property type="project" value="InterPro"/>
</dbReference>
<dbReference type="InterPro" id="IPR019888">
    <property type="entry name" value="Tscrpt_reg_AsnC-like"/>
</dbReference>
<dbReference type="InterPro" id="IPR000485">
    <property type="entry name" value="AsnC-type_HTH_dom"/>
</dbReference>
<gene>
    <name evidence="5" type="ORF">A9Q84_20995</name>
</gene>
<feature type="domain" description="HTH asnC-type" evidence="4">
    <location>
        <begin position="6"/>
        <end position="67"/>
    </location>
</feature>
<comment type="caution">
    <text evidence="5">The sequence shown here is derived from an EMBL/GenBank/DDBJ whole genome shotgun (WGS) entry which is preliminary data.</text>
</comment>
<dbReference type="InterPro" id="IPR019887">
    <property type="entry name" value="Tscrpt_reg_AsnC/Lrp_C"/>
</dbReference>
<dbReference type="InterPro" id="IPR011008">
    <property type="entry name" value="Dimeric_a/b-barrel"/>
</dbReference>
<dbReference type="PANTHER" id="PTHR30154">
    <property type="entry name" value="LEUCINE-RESPONSIVE REGULATORY PROTEIN"/>
    <property type="match status" value="1"/>
</dbReference>
<dbReference type="PROSITE" id="PS50956">
    <property type="entry name" value="HTH_ASNC_2"/>
    <property type="match status" value="1"/>
</dbReference>
<accession>A0A1Y5F1T6</accession>
<dbReference type="EMBL" id="MAAO01000016">
    <property type="protein sequence ID" value="OUR92985.1"/>
    <property type="molecule type" value="Genomic_DNA"/>
</dbReference>
<dbReference type="SMART" id="SM00344">
    <property type="entry name" value="HTH_ASNC"/>
    <property type="match status" value="1"/>
</dbReference>
<name>A0A1Y5F1T6_9BACT</name>
<dbReference type="PANTHER" id="PTHR30154:SF34">
    <property type="entry name" value="TRANSCRIPTIONAL REGULATOR AZLB"/>
    <property type="match status" value="1"/>
</dbReference>
<dbReference type="PRINTS" id="PR00033">
    <property type="entry name" value="HTHASNC"/>
</dbReference>
<dbReference type="Pfam" id="PF13404">
    <property type="entry name" value="HTH_AsnC-type"/>
    <property type="match status" value="1"/>
</dbReference>
<dbReference type="SUPFAM" id="SSF54909">
    <property type="entry name" value="Dimeric alpha+beta barrel"/>
    <property type="match status" value="1"/>
</dbReference>
<evidence type="ECO:0000259" key="4">
    <source>
        <dbReference type="PROSITE" id="PS50956"/>
    </source>
</evidence>
<dbReference type="AlphaFoldDB" id="A0A1Y5F1T6"/>